<evidence type="ECO:0000256" key="5">
    <source>
        <dbReference type="ARBA" id="ARBA00022679"/>
    </source>
</evidence>
<evidence type="ECO:0000256" key="10">
    <source>
        <dbReference type="ARBA" id="ARBA00048540"/>
    </source>
</evidence>
<comment type="catalytic activity">
    <reaction evidence="10">
        <text>L-threonyl-[protein] + FAD = FMN-L-threonyl-[protein] + AMP + H(+)</text>
        <dbReference type="Rhea" id="RHEA:36847"/>
        <dbReference type="Rhea" id="RHEA-COMP:11060"/>
        <dbReference type="Rhea" id="RHEA-COMP:11061"/>
        <dbReference type="ChEBI" id="CHEBI:15378"/>
        <dbReference type="ChEBI" id="CHEBI:30013"/>
        <dbReference type="ChEBI" id="CHEBI:57692"/>
        <dbReference type="ChEBI" id="CHEBI:74257"/>
        <dbReference type="ChEBI" id="CHEBI:456215"/>
        <dbReference type="EC" id="2.7.1.180"/>
    </reaction>
</comment>
<evidence type="ECO:0000313" key="11">
    <source>
        <dbReference type="EMBL" id="CAB4597154.1"/>
    </source>
</evidence>
<dbReference type="EC" id="2.7.1.180" evidence="2"/>
<dbReference type="InterPro" id="IPR024932">
    <property type="entry name" value="ApbE"/>
</dbReference>
<gene>
    <name evidence="11" type="ORF">UFOPK1826_00411</name>
</gene>
<keyword evidence="4" id="KW-0285">Flavoprotein</keyword>
<keyword evidence="6" id="KW-0479">Metal-binding</keyword>
<dbReference type="InterPro" id="IPR003374">
    <property type="entry name" value="ApbE-like_sf"/>
</dbReference>
<accession>A0A6J6GDK5</accession>
<evidence type="ECO:0000256" key="4">
    <source>
        <dbReference type="ARBA" id="ARBA00022630"/>
    </source>
</evidence>
<dbReference type="EMBL" id="CAEZUN010000035">
    <property type="protein sequence ID" value="CAB4597154.1"/>
    <property type="molecule type" value="Genomic_DNA"/>
</dbReference>
<evidence type="ECO:0000256" key="7">
    <source>
        <dbReference type="ARBA" id="ARBA00022827"/>
    </source>
</evidence>
<dbReference type="SUPFAM" id="SSF143631">
    <property type="entry name" value="ApbE-like"/>
    <property type="match status" value="1"/>
</dbReference>
<dbReference type="Gene3D" id="3.10.520.10">
    <property type="entry name" value="ApbE-like domains"/>
    <property type="match status" value="1"/>
</dbReference>
<dbReference type="AlphaFoldDB" id="A0A6J6GDK5"/>
<keyword evidence="7" id="KW-0274">FAD</keyword>
<dbReference type="Pfam" id="PF02424">
    <property type="entry name" value="ApbE"/>
    <property type="match status" value="1"/>
</dbReference>
<keyword evidence="5" id="KW-0808">Transferase</keyword>
<sequence>MLVIEDNPTRGVLRSEFAVMGNTAKITVVGGSLHHLRFAQERLSQLEQIWSRFLPDSEISILNSAQSKPIVVHRETIELVKYMIAGRRLTNGLFDPTLLPALIANGYRASLTNPMHLTLLPDGAKFNQSLDMVAIDENALTISLPGNITLDPGSIGKGMAADIVAKELMQQNVSGVCVNVGGDVRCIGLGDLDGEWIIGIESPIFLGEIIDRVSLRDGAVATSSVRAKSWQHDGTTKHHVINPTTGLSRNVDEKSLLQVSVLARECVWAEIFSTALLVANSGLRFSMVDDSNVAALTVRTDGFVTQSSQWIKFQR</sequence>
<name>A0A6J6GDK5_9ZZZZ</name>
<dbReference type="PANTHER" id="PTHR30040">
    <property type="entry name" value="THIAMINE BIOSYNTHESIS LIPOPROTEIN APBE"/>
    <property type="match status" value="1"/>
</dbReference>
<organism evidence="11">
    <name type="scientific">freshwater metagenome</name>
    <dbReference type="NCBI Taxonomy" id="449393"/>
    <lineage>
        <taxon>unclassified sequences</taxon>
        <taxon>metagenomes</taxon>
        <taxon>ecological metagenomes</taxon>
    </lineage>
</organism>
<evidence type="ECO:0000256" key="6">
    <source>
        <dbReference type="ARBA" id="ARBA00022723"/>
    </source>
</evidence>
<protein>
    <recommendedName>
        <fullName evidence="3">FAD:protein FMN transferase</fullName>
        <ecNumber evidence="2">2.7.1.180</ecNumber>
    </recommendedName>
    <alternativeName>
        <fullName evidence="9">Flavin transferase</fullName>
    </alternativeName>
</protein>
<dbReference type="GO" id="GO:0016740">
    <property type="term" value="F:transferase activity"/>
    <property type="evidence" value="ECO:0007669"/>
    <property type="project" value="UniProtKB-KW"/>
</dbReference>
<keyword evidence="8" id="KW-0460">Magnesium</keyword>
<evidence type="ECO:0000256" key="2">
    <source>
        <dbReference type="ARBA" id="ARBA00011955"/>
    </source>
</evidence>
<dbReference type="PANTHER" id="PTHR30040:SF2">
    <property type="entry name" value="FAD:PROTEIN FMN TRANSFERASE"/>
    <property type="match status" value="1"/>
</dbReference>
<comment type="cofactor">
    <cofactor evidence="1">
        <name>Mg(2+)</name>
        <dbReference type="ChEBI" id="CHEBI:18420"/>
    </cofactor>
</comment>
<evidence type="ECO:0000256" key="3">
    <source>
        <dbReference type="ARBA" id="ARBA00016337"/>
    </source>
</evidence>
<proteinExistence type="predicted"/>
<evidence type="ECO:0000256" key="9">
    <source>
        <dbReference type="ARBA" id="ARBA00031306"/>
    </source>
</evidence>
<evidence type="ECO:0000256" key="8">
    <source>
        <dbReference type="ARBA" id="ARBA00022842"/>
    </source>
</evidence>
<dbReference type="PIRSF" id="PIRSF006268">
    <property type="entry name" value="ApbE"/>
    <property type="match status" value="1"/>
</dbReference>
<reference evidence="11" key="1">
    <citation type="submission" date="2020-05" db="EMBL/GenBank/DDBJ databases">
        <authorList>
            <person name="Chiriac C."/>
            <person name="Salcher M."/>
            <person name="Ghai R."/>
            <person name="Kavagutti S V."/>
        </authorList>
    </citation>
    <scope>NUCLEOTIDE SEQUENCE</scope>
</reference>
<dbReference type="GO" id="GO:0046872">
    <property type="term" value="F:metal ion binding"/>
    <property type="evidence" value="ECO:0007669"/>
    <property type="project" value="UniProtKB-KW"/>
</dbReference>
<evidence type="ECO:0000256" key="1">
    <source>
        <dbReference type="ARBA" id="ARBA00001946"/>
    </source>
</evidence>